<evidence type="ECO:0000256" key="3">
    <source>
        <dbReference type="ARBA" id="ARBA00029440"/>
    </source>
</evidence>
<dbReference type="GO" id="GO:0008977">
    <property type="term" value="F:prephenate dehydrogenase (NAD+) activity"/>
    <property type="evidence" value="ECO:0007669"/>
    <property type="project" value="InterPro"/>
</dbReference>
<accession>A0A1U7P2H7</accession>
<dbReference type="Gene3D" id="3.30.70.260">
    <property type="match status" value="1"/>
</dbReference>
<dbReference type="FunFam" id="3.40.50.720:FF:000208">
    <property type="entry name" value="Prephenate dehydrogenase"/>
    <property type="match status" value="1"/>
</dbReference>
<dbReference type="RefSeq" id="WP_075830956.1">
    <property type="nucleotide sequence ID" value="NZ_MSTI01000036.1"/>
</dbReference>
<evidence type="ECO:0000313" key="6">
    <source>
        <dbReference type="EMBL" id="OLV19358.1"/>
    </source>
</evidence>
<dbReference type="InterPro" id="IPR046825">
    <property type="entry name" value="PDH_C"/>
</dbReference>
<dbReference type="InterPro" id="IPR008927">
    <property type="entry name" value="6-PGluconate_DH-like_C_sf"/>
</dbReference>
<keyword evidence="4" id="KW-1133">Transmembrane helix</keyword>
<protein>
    <recommendedName>
        <fullName evidence="5">Prephenate/arogenate dehydrogenase domain-containing protein</fullName>
    </recommendedName>
</protein>
<sequence>MPELDRTEPHPSNAPVTPAPLFGTAVVAGVGLIGGSVAMGLRQRFLARHVIGMDASMDVLREAEALGLVDEVRPSAGEWLRDADLVILAAPMRALIPLANELAPFLNPAALVTDVGSVKGGIAAEMERLKVRNFVAGHPMAGSERGGVTHANAALLENAVWVLTPTDQTPLTALSRARTLVEGLGAAPVVMPPDAHDALVATVSHLPYLASLALTHMVARDERLSLLAAGGFRDLTRVASGDPRMSRDMVVENKAALREALRRFRYQLDRLEADLEEPEELLAAAYEGKRTRDSLPVVRRSLLPQKYDLVVAVPDKPNQIGIVTQTLGAAGVNIKDIEVLAIREEGGALRLGLESAEAVAIAAGILRGAGFEVRGRI</sequence>
<name>A0A1U7P2H7_9DEIO</name>
<dbReference type="Gene3D" id="3.40.50.720">
    <property type="entry name" value="NAD(P)-binding Rossmann-like Domain"/>
    <property type="match status" value="1"/>
</dbReference>
<dbReference type="Pfam" id="PF20463">
    <property type="entry name" value="PDH_C"/>
    <property type="match status" value="1"/>
</dbReference>
<dbReference type="Gene3D" id="1.10.3660.10">
    <property type="entry name" value="6-phosphogluconate dehydrogenase C-terminal like domain"/>
    <property type="match status" value="1"/>
</dbReference>
<evidence type="ECO:0000256" key="1">
    <source>
        <dbReference type="ARBA" id="ARBA00023002"/>
    </source>
</evidence>
<dbReference type="SUPFAM" id="SSF51735">
    <property type="entry name" value="NAD(P)-binding Rossmann-fold domains"/>
    <property type="match status" value="1"/>
</dbReference>
<evidence type="ECO:0000256" key="4">
    <source>
        <dbReference type="SAM" id="Phobius"/>
    </source>
</evidence>
<dbReference type="SUPFAM" id="SSF48179">
    <property type="entry name" value="6-phosphogluconate dehydrogenase C-terminal domain-like"/>
    <property type="match status" value="1"/>
</dbReference>
<dbReference type="InterPro" id="IPR036291">
    <property type="entry name" value="NAD(P)-bd_dom_sf"/>
</dbReference>
<evidence type="ECO:0000256" key="2">
    <source>
        <dbReference type="ARBA" id="ARBA00023141"/>
    </source>
</evidence>
<feature type="transmembrane region" description="Helical" evidence="4">
    <location>
        <begin position="20"/>
        <end position="41"/>
    </location>
</feature>
<keyword evidence="4" id="KW-0812">Transmembrane</keyword>
<keyword evidence="7" id="KW-1185">Reference proteome</keyword>
<keyword evidence="2" id="KW-0028">Amino-acid biosynthesis</keyword>
<dbReference type="OrthoDB" id="9802008at2"/>
<dbReference type="AlphaFoldDB" id="A0A1U7P2H7"/>
<reference evidence="6 7" key="1">
    <citation type="submission" date="2017-01" db="EMBL/GenBank/DDBJ databases">
        <title>Genome Analysis of Deinococcus marmoris KOPRI26562.</title>
        <authorList>
            <person name="Kim J.H."/>
            <person name="Oh H.-M."/>
        </authorList>
    </citation>
    <scope>NUCLEOTIDE SEQUENCE [LARGE SCALE GENOMIC DNA]</scope>
    <source>
        <strain evidence="6 7">KOPRI26562</strain>
    </source>
</reference>
<dbReference type="Proteomes" id="UP000186607">
    <property type="component" value="Unassembled WGS sequence"/>
</dbReference>
<keyword evidence="1" id="KW-0560">Oxidoreductase</keyword>
<dbReference type="InterPro" id="IPR003099">
    <property type="entry name" value="Prephen_DH"/>
</dbReference>
<evidence type="ECO:0000313" key="7">
    <source>
        <dbReference type="Proteomes" id="UP000186607"/>
    </source>
</evidence>
<gene>
    <name evidence="6" type="ORF">BOO71_0003256</name>
</gene>
<keyword evidence="4" id="KW-0472">Membrane</keyword>
<dbReference type="GO" id="GO:0006571">
    <property type="term" value="P:tyrosine biosynthetic process"/>
    <property type="evidence" value="ECO:0007669"/>
    <property type="project" value="InterPro"/>
</dbReference>
<comment type="pathway">
    <text evidence="3">Amino-acid biosynthesis.</text>
</comment>
<dbReference type="GO" id="GO:0070403">
    <property type="term" value="F:NAD+ binding"/>
    <property type="evidence" value="ECO:0007669"/>
    <property type="project" value="InterPro"/>
</dbReference>
<evidence type="ECO:0000259" key="5">
    <source>
        <dbReference type="PROSITE" id="PS51176"/>
    </source>
</evidence>
<dbReference type="InterPro" id="IPR046826">
    <property type="entry name" value="PDH_N"/>
</dbReference>
<organism evidence="6 7">
    <name type="scientific">Deinococcus marmoris</name>
    <dbReference type="NCBI Taxonomy" id="249408"/>
    <lineage>
        <taxon>Bacteria</taxon>
        <taxon>Thermotogati</taxon>
        <taxon>Deinococcota</taxon>
        <taxon>Deinococci</taxon>
        <taxon>Deinococcales</taxon>
        <taxon>Deinococcaceae</taxon>
        <taxon>Deinococcus</taxon>
    </lineage>
</organism>
<dbReference type="InterPro" id="IPR045865">
    <property type="entry name" value="ACT-like_dom_sf"/>
</dbReference>
<proteinExistence type="predicted"/>
<comment type="caution">
    <text evidence="6">The sequence shown here is derived from an EMBL/GenBank/DDBJ whole genome shotgun (WGS) entry which is preliminary data.</text>
</comment>
<dbReference type="STRING" id="249408.BOO71_0003256"/>
<keyword evidence="2" id="KW-0057">Aromatic amino acid biosynthesis</keyword>
<dbReference type="GO" id="GO:0004665">
    <property type="term" value="F:prephenate dehydrogenase (NADP+) activity"/>
    <property type="evidence" value="ECO:0007669"/>
    <property type="project" value="InterPro"/>
</dbReference>
<dbReference type="InterPro" id="IPR050812">
    <property type="entry name" value="Preph/Arog_dehydrog"/>
</dbReference>
<feature type="domain" description="Prephenate/arogenate dehydrogenase" evidence="5">
    <location>
        <begin position="22"/>
        <end position="306"/>
    </location>
</feature>
<dbReference type="eggNOG" id="COG0287">
    <property type="taxonomic scope" value="Bacteria"/>
</dbReference>
<dbReference type="PANTHER" id="PTHR21363">
    <property type="entry name" value="PREPHENATE DEHYDROGENASE"/>
    <property type="match status" value="1"/>
</dbReference>
<dbReference type="EMBL" id="MSTI01000036">
    <property type="protein sequence ID" value="OLV19358.1"/>
    <property type="molecule type" value="Genomic_DNA"/>
</dbReference>
<dbReference type="PANTHER" id="PTHR21363:SF0">
    <property type="entry name" value="PREPHENATE DEHYDROGENASE [NADP(+)]"/>
    <property type="match status" value="1"/>
</dbReference>
<dbReference type="SUPFAM" id="SSF55021">
    <property type="entry name" value="ACT-like"/>
    <property type="match status" value="1"/>
</dbReference>
<dbReference type="PROSITE" id="PS51176">
    <property type="entry name" value="PDH_ADH"/>
    <property type="match status" value="1"/>
</dbReference>
<dbReference type="Pfam" id="PF02153">
    <property type="entry name" value="PDH_N"/>
    <property type="match status" value="1"/>
</dbReference>